<comment type="caution">
    <text evidence="10">The sequence shown here is derived from an EMBL/GenBank/DDBJ whole genome shotgun (WGS) entry which is preliminary data.</text>
</comment>
<organism evidence="10 11">
    <name type="scientific">Paenibacillus rhizophilus</name>
    <dbReference type="NCBI Taxonomy" id="1850366"/>
    <lineage>
        <taxon>Bacteria</taxon>
        <taxon>Bacillati</taxon>
        <taxon>Bacillota</taxon>
        <taxon>Bacilli</taxon>
        <taxon>Bacillales</taxon>
        <taxon>Paenibacillaceae</taxon>
        <taxon>Paenibacillus</taxon>
    </lineage>
</organism>
<dbReference type="EMBL" id="RQPI01000022">
    <property type="protein sequence ID" value="RQW08283.1"/>
    <property type="molecule type" value="Genomic_DNA"/>
</dbReference>
<keyword evidence="5 8" id="KW-0812">Transmembrane</keyword>
<evidence type="ECO:0000313" key="10">
    <source>
        <dbReference type="EMBL" id="RQW08283.1"/>
    </source>
</evidence>
<keyword evidence="7 8" id="KW-0472">Membrane</keyword>
<dbReference type="Pfam" id="PF00528">
    <property type="entry name" value="BPD_transp_1"/>
    <property type="match status" value="1"/>
</dbReference>
<evidence type="ECO:0000259" key="9">
    <source>
        <dbReference type="PROSITE" id="PS50928"/>
    </source>
</evidence>
<evidence type="ECO:0000256" key="1">
    <source>
        <dbReference type="ARBA" id="ARBA00004651"/>
    </source>
</evidence>
<proteinExistence type="inferred from homology"/>
<dbReference type="OrthoDB" id="9807047at2"/>
<comment type="similarity">
    <text evidence="2">Belongs to the binding-protein-dependent transport system permease family. CysTW subfamily.</text>
</comment>
<accession>A0A3N9NWE8</accession>
<dbReference type="CDD" id="cd06261">
    <property type="entry name" value="TM_PBP2"/>
    <property type="match status" value="1"/>
</dbReference>
<dbReference type="GO" id="GO:0055085">
    <property type="term" value="P:transmembrane transport"/>
    <property type="evidence" value="ECO:0007669"/>
    <property type="project" value="InterPro"/>
</dbReference>
<evidence type="ECO:0000256" key="2">
    <source>
        <dbReference type="ARBA" id="ARBA00007069"/>
    </source>
</evidence>
<keyword evidence="6 8" id="KW-1133">Transmembrane helix</keyword>
<gene>
    <name evidence="10" type="ORF">EH198_22720</name>
</gene>
<evidence type="ECO:0000256" key="8">
    <source>
        <dbReference type="RuleBase" id="RU363032"/>
    </source>
</evidence>
<dbReference type="Proteomes" id="UP000282529">
    <property type="component" value="Unassembled WGS sequence"/>
</dbReference>
<feature type="transmembrane region" description="Helical" evidence="8">
    <location>
        <begin position="258"/>
        <end position="278"/>
    </location>
</feature>
<dbReference type="PROSITE" id="PS50928">
    <property type="entry name" value="ABC_TM1"/>
    <property type="match status" value="1"/>
</dbReference>
<keyword evidence="4" id="KW-1003">Cell membrane</keyword>
<evidence type="ECO:0000256" key="7">
    <source>
        <dbReference type="ARBA" id="ARBA00023136"/>
    </source>
</evidence>
<feature type="transmembrane region" description="Helical" evidence="8">
    <location>
        <begin position="78"/>
        <end position="97"/>
    </location>
</feature>
<comment type="subcellular location">
    <subcellularLocation>
        <location evidence="1 8">Cell membrane</location>
        <topology evidence="1 8">Multi-pass membrane protein</topology>
    </subcellularLocation>
</comment>
<dbReference type="Gene3D" id="1.10.3720.10">
    <property type="entry name" value="MetI-like"/>
    <property type="match status" value="1"/>
</dbReference>
<dbReference type="InterPro" id="IPR000515">
    <property type="entry name" value="MetI-like"/>
</dbReference>
<reference evidence="10 11" key="1">
    <citation type="submission" date="2018-11" db="EMBL/GenBank/DDBJ databases">
        <title>Genome sequence of strain 7197.</title>
        <authorList>
            <person name="Gao J."/>
            <person name="Sun J."/>
        </authorList>
    </citation>
    <scope>NUCLEOTIDE SEQUENCE [LARGE SCALE GENOMIC DNA]</scope>
    <source>
        <strain evidence="10 11">7197</strain>
    </source>
</reference>
<feature type="transmembrane region" description="Helical" evidence="8">
    <location>
        <begin position="20"/>
        <end position="43"/>
    </location>
</feature>
<dbReference type="SUPFAM" id="SSF161098">
    <property type="entry name" value="MetI-like"/>
    <property type="match status" value="1"/>
</dbReference>
<evidence type="ECO:0000256" key="6">
    <source>
        <dbReference type="ARBA" id="ARBA00022989"/>
    </source>
</evidence>
<feature type="transmembrane region" description="Helical" evidence="8">
    <location>
        <begin position="159"/>
        <end position="181"/>
    </location>
</feature>
<feature type="transmembrane region" description="Helical" evidence="8">
    <location>
        <begin position="202"/>
        <end position="224"/>
    </location>
</feature>
<evidence type="ECO:0000256" key="3">
    <source>
        <dbReference type="ARBA" id="ARBA00022448"/>
    </source>
</evidence>
<dbReference type="InterPro" id="IPR035906">
    <property type="entry name" value="MetI-like_sf"/>
</dbReference>
<dbReference type="GO" id="GO:0005886">
    <property type="term" value="C:plasma membrane"/>
    <property type="evidence" value="ECO:0007669"/>
    <property type="project" value="UniProtKB-SubCell"/>
</dbReference>
<keyword evidence="11" id="KW-1185">Reference proteome</keyword>
<feature type="domain" description="ABC transmembrane type-1" evidence="9">
    <location>
        <begin position="72"/>
        <end position="279"/>
    </location>
</feature>
<dbReference type="AlphaFoldDB" id="A0A3N9NWE8"/>
<dbReference type="PANTHER" id="PTHR42929:SF1">
    <property type="entry name" value="INNER MEMBRANE ABC TRANSPORTER PERMEASE PROTEIN YDCU-RELATED"/>
    <property type="match status" value="1"/>
</dbReference>
<evidence type="ECO:0000313" key="11">
    <source>
        <dbReference type="Proteomes" id="UP000282529"/>
    </source>
</evidence>
<protein>
    <submittedName>
        <fullName evidence="10">ABC transporter permease</fullName>
    </submittedName>
</protein>
<evidence type="ECO:0000256" key="4">
    <source>
        <dbReference type="ARBA" id="ARBA00022475"/>
    </source>
</evidence>
<dbReference type="PANTHER" id="PTHR42929">
    <property type="entry name" value="INNER MEMBRANE ABC TRANSPORTER PERMEASE PROTEIN YDCU-RELATED-RELATED"/>
    <property type="match status" value="1"/>
</dbReference>
<sequence>MRLSSKNGGAKMYGKNLMLIIISIWVLLFIVLPVSAMLLFSFWSVENFQVIHSFNIQNYAKFFHDPIYLSLFGKTIKLALIVAVLSALISYPLALFVNHRGGTYKTILFLGVLAPLWVGYLVRIYSWRSILGESGFINSLLVLTGILKQPSSSLLFNSFAVVITMLCISIPFTFIPIYSAIEKIPGNLAQAAADLGANGSRAFWTVTFPLSLPGVVTGFMFAFITSFGDYMTPSLVGGTSGIMYGNIIQTQFGNSYNWPLGAALSMIMLLFILALIAATRKIGNVQAIFEE</sequence>
<evidence type="ECO:0000256" key="5">
    <source>
        <dbReference type="ARBA" id="ARBA00022692"/>
    </source>
</evidence>
<feature type="transmembrane region" description="Helical" evidence="8">
    <location>
        <begin position="103"/>
        <end position="122"/>
    </location>
</feature>
<name>A0A3N9NWE8_9BACL</name>
<keyword evidence="3 8" id="KW-0813">Transport</keyword>